<dbReference type="AlphaFoldDB" id="A0A8H4W4H5"/>
<dbReference type="PANTHER" id="PTHR42085:SF2">
    <property type="entry name" value="F-BOX DOMAIN-CONTAINING PROTEIN"/>
    <property type="match status" value="1"/>
</dbReference>
<dbReference type="PANTHER" id="PTHR42085">
    <property type="entry name" value="F-BOX DOMAIN-CONTAINING PROTEIN"/>
    <property type="match status" value="1"/>
</dbReference>
<evidence type="ECO:0000313" key="2">
    <source>
        <dbReference type="Proteomes" id="UP000566819"/>
    </source>
</evidence>
<reference evidence="1 2" key="1">
    <citation type="submission" date="2020-03" db="EMBL/GenBank/DDBJ databases">
        <title>Draft Genome Sequence of Cudoniella acicularis.</title>
        <authorList>
            <person name="Buettner E."/>
            <person name="Kellner H."/>
        </authorList>
    </citation>
    <scope>NUCLEOTIDE SEQUENCE [LARGE SCALE GENOMIC DNA]</scope>
    <source>
        <strain evidence="1 2">DSM 108380</strain>
    </source>
</reference>
<accession>A0A8H4W4H5</accession>
<gene>
    <name evidence="1" type="ORF">G7Y89_g6720</name>
</gene>
<dbReference type="InterPro" id="IPR038883">
    <property type="entry name" value="AN11006-like"/>
</dbReference>
<organism evidence="1 2">
    <name type="scientific">Cudoniella acicularis</name>
    <dbReference type="NCBI Taxonomy" id="354080"/>
    <lineage>
        <taxon>Eukaryota</taxon>
        <taxon>Fungi</taxon>
        <taxon>Dikarya</taxon>
        <taxon>Ascomycota</taxon>
        <taxon>Pezizomycotina</taxon>
        <taxon>Leotiomycetes</taxon>
        <taxon>Helotiales</taxon>
        <taxon>Tricladiaceae</taxon>
        <taxon>Cudoniella</taxon>
    </lineage>
</organism>
<comment type="caution">
    <text evidence="1">The sequence shown here is derived from an EMBL/GenBank/DDBJ whole genome shotgun (WGS) entry which is preliminary data.</text>
</comment>
<name>A0A8H4W4H5_9HELO</name>
<dbReference type="OrthoDB" id="5272396at2759"/>
<keyword evidence="2" id="KW-1185">Reference proteome</keyword>
<dbReference type="EMBL" id="JAAMPI010000446">
    <property type="protein sequence ID" value="KAF4631410.1"/>
    <property type="molecule type" value="Genomic_DNA"/>
</dbReference>
<dbReference type="Proteomes" id="UP000566819">
    <property type="component" value="Unassembled WGS sequence"/>
</dbReference>
<sequence length="338" mass="39251">MSSHLKPGPDAVEGLSGKVMNVDGTRRQRLPILSSPSKSTFSSLPIELRNQIYRQLLVTSDSEILIVHVPLSHFRPPDHRTRISWAKQLTLGLLYVNKAISLEAAAVLYTWNTFLFSIEGDMWGILSFFLDIIGARNRSYLRNIRAEISQPEQICRCSDGTLTSNGYGHRAFDMVKVLPRDKYPRRYLHGQSHTEHNDIIVDFVSPFIEDTFQLLGPNGPPLNLVLIMGFRHLPGVIRNKDGIPEDREYGWWSLEIPDHIESMRRKFTAKPEKEARVDVIWQGRGGRPHWERSLEITEEIWEVVEKNDILSCTSWWERRLEWLPEIQFKLRRKWTETA</sequence>
<proteinExistence type="predicted"/>
<protein>
    <submittedName>
        <fullName evidence="1">Uncharacterized protein</fullName>
    </submittedName>
</protein>
<evidence type="ECO:0000313" key="1">
    <source>
        <dbReference type="EMBL" id="KAF4631410.1"/>
    </source>
</evidence>